<sequence length="413" mass="47755">FLICKNLQCKMILGANFIGESKMILDLSKMICYFGFDKKNIISLNENRVGSKTVNVMQTKNSDLKIGCKEVENSVRNLVNKYKNVFTEKIGQALDFKFEMKLKDKEIVNQRPYPISGPKLLKMKRITYDLLEQGIIKHSVSEYCSPAFLVSKPNSDTSRLVVNYSKLNAKIETVNHPLGELHDCFQYLNGAKIFSVLDLSSSFNQITLHENSTKYTGFTTPYMKFEYLRVPYGLHLGSGLLSAYLNTVFNDIKFKFMLNFVDDIIVYSDTLEEHLKHLEEIFKRLSKKNLTVNPMKMKLCFKEISFLGNIVSHNRIKIDPDRTQSIRDCCRPKSKKEVAKFIGMVSYLSKYIPNYSVIASPINELRKKNVKFKWTQQCETSFGKLKDIISNPHFNRGFTLHFTHGTQQRRNTE</sequence>
<evidence type="ECO:0000256" key="1">
    <source>
        <dbReference type="ARBA" id="ARBA00012493"/>
    </source>
</evidence>
<dbReference type="Gene3D" id="3.10.10.10">
    <property type="entry name" value="HIV Type 1 Reverse Transcriptase, subunit A, domain 1"/>
    <property type="match status" value="1"/>
</dbReference>
<gene>
    <name evidence="3" type="ORF">g.27032</name>
</gene>
<proteinExistence type="predicted"/>
<dbReference type="CDD" id="cd01647">
    <property type="entry name" value="RT_LTR"/>
    <property type="match status" value="1"/>
</dbReference>
<dbReference type="Pfam" id="PF00078">
    <property type="entry name" value="RVT_1"/>
    <property type="match status" value="1"/>
</dbReference>
<dbReference type="PANTHER" id="PTHR33064">
    <property type="entry name" value="POL PROTEIN"/>
    <property type="match status" value="1"/>
</dbReference>
<accession>A0A1B6LL55</accession>
<dbReference type="PROSITE" id="PS50878">
    <property type="entry name" value="RT_POL"/>
    <property type="match status" value="1"/>
</dbReference>
<dbReference type="Gene3D" id="3.30.70.270">
    <property type="match status" value="2"/>
</dbReference>
<reference evidence="3" key="1">
    <citation type="submission" date="2015-11" db="EMBL/GenBank/DDBJ databases">
        <title>De novo transcriptome assembly of four potential Pierce s Disease insect vectors from Arizona vineyards.</title>
        <authorList>
            <person name="Tassone E.E."/>
        </authorList>
    </citation>
    <scope>NUCLEOTIDE SEQUENCE</scope>
</reference>
<dbReference type="InterPro" id="IPR043128">
    <property type="entry name" value="Rev_trsase/Diguanyl_cyclase"/>
</dbReference>
<evidence type="ECO:0000259" key="2">
    <source>
        <dbReference type="PROSITE" id="PS50878"/>
    </source>
</evidence>
<dbReference type="PANTHER" id="PTHR33064:SF37">
    <property type="entry name" value="RIBONUCLEASE H"/>
    <property type="match status" value="1"/>
</dbReference>
<name>A0A1B6LL55_9HEMI</name>
<dbReference type="InterPro" id="IPR000477">
    <property type="entry name" value="RT_dom"/>
</dbReference>
<dbReference type="EC" id="2.7.7.49" evidence="1"/>
<dbReference type="InterPro" id="IPR043502">
    <property type="entry name" value="DNA/RNA_pol_sf"/>
</dbReference>
<evidence type="ECO:0000313" key="3">
    <source>
        <dbReference type="EMBL" id="JAT24403.1"/>
    </source>
</evidence>
<dbReference type="FunFam" id="3.30.70.270:FF:000020">
    <property type="entry name" value="Transposon Tf2-6 polyprotein-like Protein"/>
    <property type="match status" value="1"/>
</dbReference>
<dbReference type="SUPFAM" id="SSF56672">
    <property type="entry name" value="DNA/RNA polymerases"/>
    <property type="match status" value="1"/>
</dbReference>
<feature type="non-terminal residue" evidence="3">
    <location>
        <position position="1"/>
    </location>
</feature>
<organism evidence="3">
    <name type="scientific">Graphocephala atropunctata</name>
    <dbReference type="NCBI Taxonomy" id="36148"/>
    <lineage>
        <taxon>Eukaryota</taxon>
        <taxon>Metazoa</taxon>
        <taxon>Ecdysozoa</taxon>
        <taxon>Arthropoda</taxon>
        <taxon>Hexapoda</taxon>
        <taxon>Insecta</taxon>
        <taxon>Pterygota</taxon>
        <taxon>Neoptera</taxon>
        <taxon>Paraneoptera</taxon>
        <taxon>Hemiptera</taxon>
        <taxon>Auchenorrhyncha</taxon>
        <taxon>Membracoidea</taxon>
        <taxon>Cicadellidae</taxon>
        <taxon>Cicadellinae</taxon>
        <taxon>Cicadellini</taxon>
        <taxon>Graphocephala</taxon>
    </lineage>
</organism>
<dbReference type="AlphaFoldDB" id="A0A1B6LL55"/>
<dbReference type="InterPro" id="IPR051320">
    <property type="entry name" value="Viral_Replic_Matur_Polypro"/>
</dbReference>
<feature type="domain" description="Reverse transcriptase" evidence="2">
    <location>
        <begin position="131"/>
        <end position="311"/>
    </location>
</feature>
<protein>
    <recommendedName>
        <fullName evidence="1">RNA-directed DNA polymerase</fullName>
        <ecNumber evidence="1">2.7.7.49</ecNumber>
    </recommendedName>
</protein>
<dbReference type="GO" id="GO:0003964">
    <property type="term" value="F:RNA-directed DNA polymerase activity"/>
    <property type="evidence" value="ECO:0007669"/>
    <property type="project" value="UniProtKB-EC"/>
</dbReference>
<dbReference type="EMBL" id="GEBQ01015574">
    <property type="protein sequence ID" value="JAT24403.1"/>
    <property type="molecule type" value="Transcribed_RNA"/>
</dbReference>